<evidence type="ECO:0000256" key="1">
    <source>
        <dbReference type="ARBA" id="ARBA00008655"/>
    </source>
</evidence>
<keyword evidence="5" id="KW-1133">Transmembrane helix</keyword>
<dbReference type="Proteomes" id="UP000007875">
    <property type="component" value="Unassembled WGS sequence"/>
</dbReference>
<dbReference type="eggNOG" id="KOG1505">
    <property type="taxonomic scope" value="Eukaryota"/>
</dbReference>
<dbReference type="CDD" id="cd07990">
    <property type="entry name" value="LPLAT_LCLAT1-like"/>
    <property type="match status" value="1"/>
</dbReference>
<dbReference type="PANTHER" id="PTHR10983">
    <property type="entry name" value="1-ACYLGLYCEROL-3-PHOSPHATE ACYLTRANSFERASE-RELATED"/>
    <property type="match status" value="1"/>
</dbReference>
<dbReference type="OMA" id="VANHVAW"/>
<sequence>GVFSVGFLFITSVYGSIFIYGPIIPLMVIWPWLYRRIVEILASMWQTQIVVTIIELLQGMKVVVTGDAIERHEKTLVLMNHRTRLDWLYFFSYVFHARILNRQKIALKAMLKWVPGLGWAMQVAGYIFLDRHWETDQVHISNILSYFVELESKPNILFFAEGTDLNEGSKKSSQAYARKSGLAEFEYVLQPRTTGFTYFVNHLRNISGIHAVHDVTIAYPYDVLQNEMDLIRAGAPRAVHFHIKRYSISELPENEEELGKWCQDVWAEKEALLKEYYSEPNPELRKFKCEKKPKQDSRTALLLLGFFAWSSIIVLCTYLLIISSFARYYALVLTLFYISTSYLMGGVEKLEMTLFEQHKKPRELWGRSRKADNQA</sequence>
<keyword evidence="5" id="KW-0812">Transmembrane</keyword>
<dbReference type="Ensembl" id="ENSCSAVT00000000905.1">
    <property type="protein sequence ID" value="ENSCSAVP00000000895.1"/>
    <property type="gene ID" value="ENSCSAVG00000000509.1"/>
</dbReference>
<evidence type="ECO:0000256" key="4">
    <source>
        <dbReference type="ARBA" id="ARBA00023315"/>
    </source>
</evidence>
<keyword evidence="8" id="KW-1185">Reference proteome</keyword>
<reference evidence="7" key="3">
    <citation type="submission" date="2025-09" db="UniProtKB">
        <authorList>
            <consortium name="Ensembl"/>
        </authorList>
    </citation>
    <scope>IDENTIFICATION</scope>
</reference>
<dbReference type="SUPFAM" id="SSF69593">
    <property type="entry name" value="Glycerol-3-phosphate (1)-acyltransferase"/>
    <property type="match status" value="1"/>
</dbReference>
<dbReference type="InParanoid" id="H2Y6E7"/>
<keyword evidence="3" id="KW-0443">Lipid metabolism</keyword>
<dbReference type="GeneTree" id="ENSGT00950000182836"/>
<dbReference type="SMART" id="SM00563">
    <property type="entry name" value="PlsC"/>
    <property type="match status" value="1"/>
</dbReference>
<proteinExistence type="inferred from homology"/>
<keyword evidence="2" id="KW-0808">Transferase</keyword>
<dbReference type="GO" id="GO:0016746">
    <property type="term" value="F:acyltransferase activity"/>
    <property type="evidence" value="ECO:0007669"/>
    <property type="project" value="UniProtKB-KW"/>
</dbReference>
<feature type="transmembrane region" description="Helical" evidence="5">
    <location>
        <begin position="328"/>
        <end position="347"/>
    </location>
</feature>
<evidence type="ECO:0000256" key="2">
    <source>
        <dbReference type="ARBA" id="ARBA00022679"/>
    </source>
</evidence>
<dbReference type="STRING" id="51511.ENSCSAVP00000000895"/>
<dbReference type="InterPro" id="IPR032098">
    <property type="entry name" value="Acyltransf_C"/>
</dbReference>
<keyword evidence="4" id="KW-0012">Acyltransferase</keyword>
<evidence type="ECO:0000256" key="5">
    <source>
        <dbReference type="SAM" id="Phobius"/>
    </source>
</evidence>
<accession>H2Y6E7</accession>
<evidence type="ECO:0000256" key="3">
    <source>
        <dbReference type="ARBA" id="ARBA00023264"/>
    </source>
</evidence>
<dbReference type="AlphaFoldDB" id="H2Y6E7"/>
<reference evidence="7" key="2">
    <citation type="submission" date="2025-08" db="UniProtKB">
        <authorList>
            <consortium name="Ensembl"/>
        </authorList>
    </citation>
    <scope>IDENTIFICATION</scope>
</reference>
<protein>
    <recommendedName>
        <fullName evidence="6">Phospholipid/glycerol acyltransferase domain-containing protein</fullName>
    </recommendedName>
</protein>
<evidence type="ECO:0000313" key="7">
    <source>
        <dbReference type="Ensembl" id="ENSCSAVP00000000895.1"/>
    </source>
</evidence>
<dbReference type="GO" id="GO:0036149">
    <property type="term" value="P:phosphatidylinositol acyl-chain remodeling"/>
    <property type="evidence" value="ECO:0007669"/>
    <property type="project" value="TreeGrafter"/>
</dbReference>
<dbReference type="PANTHER" id="PTHR10983:SF16">
    <property type="entry name" value="LYSOCARDIOLIPIN ACYLTRANSFERASE 1"/>
    <property type="match status" value="1"/>
</dbReference>
<keyword evidence="3" id="KW-1208">Phospholipid metabolism</keyword>
<reference evidence="8" key="1">
    <citation type="submission" date="2003-08" db="EMBL/GenBank/DDBJ databases">
        <authorList>
            <person name="Birren B."/>
            <person name="Nusbaum C."/>
            <person name="Abebe A."/>
            <person name="Abouelleil A."/>
            <person name="Adekoya E."/>
            <person name="Ait-zahra M."/>
            <person name="Allen N."/>
            <person name="Allen T."/>
            <person name="An P."/>
            <person name="Anderson M."/>
            <person name="Anderson S."/>
            <person name="Arachchi H."/>
            <person name="Armbruster J."/>
            <person name="Bachantsang P."/>
            <person name="Baldwin J."/>
            <person name="Barry A."/>
            <person name="Bayul T."/>
            <person name="Blitshsteyn B."/>
            <person name="Bloom T."/>
            <person name="Blye J."/>
            <person name="Boguslavskiy L."/>
            <person name="Borowsky M."/>
            <person name="Boukhgalter B."/>
            <person name="Brunache A."/>
            <person name="Butler J."/>
            <person name="Calixte N."/>
            <person name="Calvo S."/>
            <person name="Camarata J."/>
            <person name="Campo K."/>
            <person name="Chang J."/>
            <person name="Cheshatsang Y."/>
            <person name="Citroen M."/>
            <person name="Collymore A."/>
            <person name="Considine T."/>
            <person name="Cook A."/>
            <person name="Cooke P."/>
            <person name="Corum B."/>
            <person name="Cuomo C."/>
            <person name="David R."/>
            <person name="Dawoe T."/>
            <person name="Degray S."/>
            <person name="Dodge S."/>
            <person name="Dooley K."/>
            <person name="Dorje P."/>
            <person name="Dorjee K."/>
            <person name="Dorris L."/>
            <person name="Duffey N."/>
            <person name="Dupes A."/>
            <person name="Elkins T."/>
            <person name="Engels R."/>
            <person name="Erickson J."/>
            <person name="Farina A."/>
            <person name="Faro S."/>
            <person name="Ferreira P."/>
            <person name="Fischer H."/>
            <person name="Fitzgerald M."/>
            <person name="Foley K."/>
            <person name="Gage D."/>
            <person name="Galagan J."/>
            <person name="Gearin G."/>
            <person name="Gnerre S."/>
            <person name="Gnirke A."/>
            <person name="Goyette A."/>
            <person name="Graham J."/>
            <person name="Grandbois E."/>
            <person name="Gyaltsen K."/>
            <person name="Hafez N."/>
            <person name="Hagopian D."/>
            <person name="Hagos B."/>
            <person name="Hall J."/>
            <person name="Hatcher B."/>
            <person name="Heller A."/>
            <person name="Higgins H."/>
            <person name="Honan T."/>
            <person name="Horn A."/>
            <person name="Houde N."/>
            <person name="Hughes L."/>
            <person name="Hulme W."/>
            <person name="Husby E."/>
            <person name="Iliev I."/>
            <person name="Jaffe D."/>
            <person name="Jones C."/>
            <person name="Kamal M."/>
            <person name="Kamat A."/>
            <person name="Kamvysselis M."/>
            <person name="Karlsson E."/>
            <person name="Kells C."/>
            <person name="Kieu A."/>
            <person name="Kisner P."/>
            <person name="Kodira C."/>
            <person name="Kulbokas E."/>
            <person name="Labutti K."/>
            <person name="Lama D."/>
            <person name="Landers T."/>
            <person name="Leger J."/>
            <person name="Levine S."/>
            <person name="Lewis D."/>
            <person name="Lewis T."/>
            <person name="Lindblad-toh K."/>
            <person name="Liu X."/>
            <person name="Lokyitsang T."/>
            <person name="Lokyitsang Y."/>
            <person name="Lucien O."/>
            <person name="Lui A."/>
            <person name="Ma L.J."/>
            <person name="Mabbitt R."/>
            <person name="Macdonald J."/>
            <person name="Maclean C."/>
            <person name="Major J."/>
            <person name="Manning J."/>
            <person name="Marabella R."/>
            <person name="Maru K."/>
            <person name="Matthews C."/>
            <person name="Mauceli E."/>
            <person name="Mccarthy M."/>
            <person name="Mcdonough S."/>
            <person name="Mcghee T."/>
            <person name="Meldrim J."/>
            <person name="Meneus L."/>
            <person name="Mesirov J."/>
            <person name="Mihalev A."/>
            <person name="Mihova T."/>
            <person name="Mikkelsen T."/>
            <person name="Mlenga V."/>
            <person name="Moru K."/>
            <person name="Mozes J."/>
            <person name="Mulrain L."/>
            <person name="Munson G."/>
            <person name="Naylor J."/>
            <person name="Newes C."/>
            <person name="Nguyen C."/>
            <person name="Nguyen N."/>
            <person name="Nguyen T."/>
            <person name="Nicol R."/>
            <person name="Nielsen C."/>
            <person name="Nizzari M."/>
            <person name="Norbu C."/>
            <person name="Norbu N."/>
            <person name="O'donnell P."/>
            <person name="Okoawo O."/>
            <person name="O'leary S."/>
            <person name="Omotosho B."/>
            <person name="O'neill K."/>
            <person name="Osman S."/>
            <person name="Parker S."/>
            <person name="Perrin D."/>
            <person name="Phunkhang P."/>
            <person name="Piqani B."/>
            <person name="Purcell S."/>
            <person name="Rachupka T."/>
            <person name="Ramasamy U."/>
            <person name="Rameau R."/>
            <person name="Ray V."/>
            <person name="Raymond C."/>
            <person name="Retta R."/>
            <person name="Richardson S."/>
            <person name="Rise C."/>
            <person name="Rodriguez J."/>
            <person name="Rogers J."/>
            <person name="Rogov P."/>
            <person name="Rutman M."/>
            <person name="Schupbach R."/>
            <person name="Seaman C."/>
            <person name="Settipalli S."/>
            <person name="Sharpe T."/>
            <person name="Sheridan J."/>
            <person name="Sherpa N."/>
            <person name="Shi J."/>
            <person name="Smirnov S."/>
            <person name="Smith C."/>
            <person name="Sougnez C."/>
            <person name="Spencer B."/>
            <person name="Stalker J."/>
            <person name="Stange-thomann N."/>
            <person name="Stavropoulos S."/>
            <person name="Stetson K."/>
            <person name="Stone C."/>
            <person name="Stone S."/>
            <person name="Stubbs M."/>
            <person name="Talamas J."/>
            <person name="Tchuinga P."/>
            <person name="Tenzing P."/>
            <person name="Tesfaye S."/>
            <person name="Theodore J."/>
            <person name="Thoulutsang Y."/>
            <person name="Topham K."/>
            <person name="Towey S."/>
            <person name="Tsamla T."/>
            <person name="Tsomo N."/>
            <person name="Vallee D."/>
            <person name="Vassiliev H."/>
            <person name="Venkataraman V."/>
            <person name="Vinson J."/>
            <person name="Vo A."/>
            <person name="Wade C."/>
            <person name="Wang S."/>
            <person name="Wangchuk T."/>
            <person name="Wangdi T."/>
            <person name="Whittaker C."/>
            <person name="Wilkinson J."/>
            <person name="Wu Y."/>
            <person name="Wyman D."/>
            <person name="Yadav S."/>
            <person name="Yang S."/>
            <person name="Yang X."/>
            <person name="Yeager S."/>
            <person name="Yee E."/>
            <person name="Young G."/>
            <person name="Zainoun J."/>
            <person name="Zembeck L."/>
            <person name="Zimmer A."/>
            <person name="Zody M."/>
            <person name="Lander E."/>
        </authorList>
    </citation>
    <scope>NUCLEOTIDE SEQUENCE [LARGE SCALE GENOMIC DNA]</scope>
</reference>
<dbReference type="FunCoup" id="H2Y6E7">
    <property type="interactions" value="17"/>
</dbReference>
<organism evidence="7 8">
    <name type="scientific">Ciona savignyi</name>
    <name type="common">Pacific transparent sea squirt</name>
    <dbReference type="NCBI Taxonomy" id="51511"/>
    <lineage>
        <taxon>Eukaryota</taxon>
        <taxon>Metazoa</taxon>
        <taxon>Chordata</taxon>
        <taxon>Tunicata</taxon>
        <taxon>Ascidiacea</taxon>
        <taxon>Phlebobranchia</taxon>
        <taxon>Cionidae</taxon>
        <taxon>Ciona</taxon>
    </lineage>
</organism>
<keyword evidence="5" id="KW-0472">Membrane</keyword>
<evidence type="ECO:0000259" key="6">
    <source>
        <dbReference type="SMART" id="SM00563"/>
    </source>
</evidence>
<feature type="domain" description="Phospholipid/glycerol acyltransferase" evidence="6">
    <location>
        <begin position="75"/>
        <end position="197"/>
    </location>
</feature>
<feature type="transmembrane region" description="Helical" evidence="5">
    <location>
        <begin position="6"/>
        <end position="34"/>
    </location>
</feature>
<name>H2Y6E7_CIOSA</name>
<feature type="transmembrane region" description="Helical" evidence="5">
    <location>
        <begin position="300"/>
        <end position="322"/>
    </location>
</feature>
<dbReference type="Pfam" id="PF01553">
    <property type="entry name" value="Acyltransferase"/>
    <property type="match status" value="1"/>
</dbReference>
<dbReference type="Pfam" id="PF16076">
    <property type="entry name" value="Acyltransf_C"/>
    <property type="match status" value="1"/>
</dbReference>
<comment type="similarity">
    <text evidence="1">Belongs to the 1-acyl-sn-glycerol-3-phosphate acyltransferase family.</text>
</comment>
<dbReference type="GO" id="GO:0005783">
    <property type="term" value="C:endoplasmic reticulum"/>
    <property type="evidence" value="ECO:0007669"/>
    <property type="project" value="TreeGrafter"/>
</dbReference>
<dbReference type="InterPro" id="IPR002123">
    <property type="entry name" value="Plipid/glycerol_acylTrfase"/>
</dbReference>
<evidence type="ECO:0000313" key="8">
    <source>
        <dbReference type="Proteomes" id="UP000007875"/>
    </source>
</evidence>